<keyword evidence="3 7" id="KW-0812">Transmembrane</keyword>
<dbReference type="GO" id="GO:0005886">
    <property type="term" value="C:plasma membrane"/>
    <property type="evidence" value="ECO:0007669"/>
    <property type="project" value="TreeGrafter"/>
</dbReference>
<keyword evidence="10" id="KW-1185">Reference proteome</keyword>
<dbReference type="InterPro" id="IPR006011">
    <property type="entry name" value="Syntaxin_N"/>
</dbReference>
<dbReference type="Gene3D" id="1.20.5.110">
    <property type="match status" value="1"/>
</dbReference>
<evidence type="ECO:0000313" key="10">
    <source>
        <dbReference type="Proteomes" id="UP000247409"/>
    </source>
</evidence>
<dbReference type="Pfam" id="PF05739">
    <property type="entry name" value="SNARE"/>
    <property type="match status" value="1"/>
</dbReference>
<dbReference type="PANTHER" id="PTHR19957:SF307">
    <property type="entry name" value="PROTEIN SSO1-RELATED"/>
    <property type="match status" value="1"/>
</dbReference>
<dbReference type="InterPro" id="IPR000727">
    <property type="entry name" value="T_SNARE_dom"/>
</dbReference>
<dbReference type="SMART" id="SM00397">
    <property type="entry name" value="t_SNARE"/>
    <property type="match status" value="1"/>
</dbReference>
<dbReference type="GO" id="GO:0006906">
    <property type="term" value="P:vesicle fusion"/>
    <property type="evidence" value="ECO:0007669"/>
    <property type="project" value="TreeGrafter"/>
</dbReference>
<dbReference type="InterPro" id="IPR045242">
    <property type="entry name" value="Syntaxin"/>
</dbReference>
<evidence type="ECO:0000256" key="2">
    <source>
        <dbReference type="ARBA" id="ARBA00009063"/>
    </source>
</evidence>
<evidence type="ECO:0000256" key="4">
    <source>
        <dbReference type="ARBA" id="ARBA00022989"/>
    </source>
</evidence>
<keyword evidence="4 7" id="KW-1133">Transmembrane helix</keyword>
<gene>
    <name evidence="9" type="ORF">BWQ96_01825</name>
</gene>
<dbReference type="InterPro" id="IPR006012">
    <property type="entry name" value="Syntaxin/epimorphin_CS"/>
</dbReference>
<accession>A0A2V3J1Y8</accession>
<comment type="subcellular location">
    <subcellularLocation>
        <location evidence="1">Membrane</location>
        <topology evidence="1">Single-pass type IV membrane protein</topology>
    </subcellularLocation>
</comment>
<feature type="domain" description="T-SNARE coiled-coil homology" evidence="8">
    <location>
        <begin position="187"/>
        <end position="249"/>
    </location>
</feature>
<evidence type="ECO:0000256" key="7">
    <source>
        <dbReference type="SAM" id="Phobius"/>
    </source>
</evidence>
<dbReference type="Gene3D" id="1.20.58.70">
    <property type="match status" value="1"/>
</dbReference>
<dbReference type="GO" id="GO:0048278">
    <property type="term" value="P:vesicle docking"/>
    <property type="evidence" value="ECO:0007669"/>
    <property type="project" value="TreeGrafter"/>
</dbReference>
<evidence type="ECO:0000256" key="6">
    <source>
        <dbReference type="SAM" id="MobiDB-lite"/>
    </source>
</evidence>
<dbReference type="Proteomes" id="UP000247409">
    <property type="component" value="Unassembled WGS sequence"/>
</dbReference>
<dbReference type="Pfam" id="PF00804">
    <property type="entry name" value="Syntaxin"/>
    <property type="match status" value="1"/>
</dbReference>
<dbReference type="AlphaFoldDB" id="A0A2V3J1Y8"/>
<feature type="transmembrane region" description="Helical" evidence="7">
    <location>
        <begin position="261"/>
        <end position="284"/>
    </location>
</feature>
<feature type="region of interest" description="Disordered" evidence="6">
    <location>
        <begin position="296"/>
        <end position="324"/>
    </location>
</feature>
<dbReference type="PROSITE" id="PS50192">
    <property type="entry name" value="T_SNARE"/>
    <property type="match status" value="1"/>
</dbReference>
<dbReference type="SUPFAM" id="SSF47661">
    <property type="entry name" value="t-snare proteins"/>
    <property type="match status" value="1"/>
</dbReference>
<dbReference type="GO" id="GO:0000149">
    <property type="term" value="F:SNARE binding"/>
    <property type="evidence" value="ECO:0007669"/>
    <property type="project" value="TreeGrafter"/>
</dbReference>
<name>A0A2V3J1Y8_9FLOR</name>
<proteinExistence type="inferred from homology"/>
<protein>
    <submittedName>
        <fullName evidence="9">Syntaxin-1A-like</fullName>
    </submittedName>
</protein>
<evidence type="ECO:0000313" key="9">
    <source>
        <dbReference type="EMBL" id="PXF48365.1"/>
    </source>
</evidence>
<dbReference type="PROSITE" id="PS00914">
    <property type="entry name" value="SYNTAXIN"/>
    <property type="match status" value="1"/>
</dbReference>
<dbReference type="CDD" id="cd15848">
    <property type="entry name" value="SNARE_syntaxin1-like"/>
    <property type="match status" value="1"/>
</dbReference>
<evidence type="ECO:0000259" key="8">
    <source>
        <dbReference type="PROSITE" id="PS50192"/>
    </source>
</evidence>
<dbReference type="GO" id="GO:0031201">
    <property type="term" value="C:SNARE complex"/>
    <property type="evidence" value="ECO:0007669"/>
    <property type="project" value="TreeGrafter"/>
</dbReference>
<comment type="similarity">
    <text evidence="2">Belongs to the syntaxin family.</text>
</comment>
<dbReference type="GO" id="GO:0005484">
    <property type="term" value="F:SNAP receptor activity"/>
    <property type="evidence" value="ECO:0007669"/>
    <property type="project" value="InterPro"/>
</dbReference>
<sequence>MTDRLAELRPAGLSDSVPPEHDVEAGLDPAAEATLTAFNREAEAIEKVFVWADRSIRTVTTALSDPDALPSVTAQLDTIDKKLDAVRKRLRRIADENKQMATAGDASPATLRIRVNRFTKLSKDFMAITTDMESVRESHRDVVTDAVKRDVLAANPHASERQVDRALQTGDLDSVLQVDDVHLKHQIEDLRSRNRDIQKLSKNIIELHKMFTDMSLLVETQQELINNIEYNVKDVHKTTKQAAEELHIARNHQRSARRKKACCIISVVVIIVAIVGGILIWQGLRNGWFGGNNNDNNNNNNDSSSGTDSSTDGGTASGADSGTTTRTAALFVPADSELWQRKLTAQWNH</sequence>
<organism evidence="9 10">
    <name type="scientific">Gracilariopsis chorda</name>
    <dbReference type="NCBI Taxonomy" id="448386"/>
    <lineage>
        <taxon>Eukaryota</taxon>
        <taxon>Rhodophyta</taxon>
        <taxon>Florideophyceae</taxon>
        <taxon>Rhodymeniophycidae</taxon>
        <taxon>Gracilariales</taxon>
        <taxon>Gracilariaceae</taxon>
        <taxon>Gracilariopsis</taxon>
    </lineage>
</organism>
<dbReference type="InterPro" id="IPR010989">
    <property type="entry name" value="SNARE"/>
</dbReference>
<dbReference type="STRING" id="448386.A0A2V3J1Y8"/>
<dbReference type="PANTHER" id="PTHR19957">
    <property type="entry name" value="SYNTAXIN"/>
    <property type="match status" value="1"/>
</dbReference>
<dbReference type="OrthoDB" id="10255013at2759"/>
<reference evidence="9 10" key="1">
    <citation type="journal article" date="2018" name="Mol. Biol. Evol.">
        <title>Analysis of the draft genome of the red seaweed Gracilariopsis chorda provides insights into genome size evolution in Rhodophyta.</title>
        <authorList>
            <person name="Lee J."/>
            <person name="Yang E.C."/>
            <person name="Graf L."/>
            <person name="Yang J.H."/>
            <person name="Qiu H."/>
            <person name="Zel Zion U."/>
            <person name="Chan C.X."/>
            <person name="Stephens T.G."/>
            <person name="Weber A.P.M."/>
            <person name="Boo G.H."/>
            <person name="Boo S.M."/>
            <person name="Kim K.M."/>
            <person name="Shin Y."/>
            <person name="Jung M."/>
            <person name="Lee S.J."/>
            <person name="Yim H.S."/>
            <person name="Lee J.H."/>
            <person name="Bhattacharya D."/>
            <person name="Yoon H.S."/>
        </authorList>
    </citation>
    <scope>NUCLEOTIDE SEQUENCE [LARGE SCALE GENOMIC DNA]</scope>
    <source>
        <strain evidence="9 10">SKKU-2015</strain>
        <tissue evidence="9">Whole body</tissue>
    </source>
</reference>
<keyword evidence="5 7" id="KW-0472">Membrane</keyword>
<dbReference type="GO" id="GO:0006886">
    <property type="term" value="P:intracellular protein transport"/>
    <property type="evidence" value="ECO:0007669"/>
    <property type="project" value="InterPro"/>
</dbReference>
<evidence type="ECO:0000256" key="3">
    <source>
        <dbReference type="ARBA" id="ARBA00022692"/>
    </source>
</evidence>
<dbReference type="GO" id="GO:0012505">
    <property type="term" value="C:endomembrane system"/>
    <property type="evidence" value="ECO:0007669"/>
    <property type="project" value="TreeGrafter"/>
</dbReference>
<evidence type="ECO:0000256" key="5">
    <source>
        <dbReference type="ARBA" id="ARBA00023136"/>
    </source>
</evidence>
<evidence type="ECO:0000256" key="1">
    <source>
        <dbReference type="ARBA" id="ARBA00004211"/>
    </source>
</evidence>
<feature type="region of interest" description="Disordered" evidence="6">
    <location>
        <begin position="1"/>
        <end position="20"/>
    </location>
</feature>
<dbReference type="GO" id="GO:0006887">
    <property type="term" value="P:exocytosis"/>
    <property type="evidence" value="ECO:0007669"/>
    <property type="project" value="TreeGrafter"/>
</dbReference>
<comment type="caution">
    <text evidence="9">The sequence shown here is derived from an EMBL/GenBank/DDBJ whole genome shotgun (WGS) entry which is preliminary data.</text>
</comment>
<dbReference type="EMBL" id="NBIV01000014">
    <property type="protein sequence ID" value="PXF48365.1"/>
    <property type="molecule type" value="Genomic_DNA"/>
</dbReference>